<keyword evidence="1" id="KW-0472">Membrane</keyword>
<gene>
    <name evidence="1" type="ORF">ABH38_20225</name>
</gene>
<organism evidence="1 2">
    <name type="scientific">Mycobacterium haemophilum</name>
    <dbReference type="NCBI Taxonomy" id="29311"/>
    <lineage>
        <taxon>Bacteria</taxon>
        <taxon>Bacillati</taxon>
        <taxon>Actinomycetota</taxon>
        <taxon>Actinomycetes</taxon>
        <taxon>Mycobacteriales</taxon>
        <taxon>Mycobacteriaceae</taxon>
        <taxon>Mycobacterium</taxon>
    </lineage>
</organism>
<keyword evidence="2" id="KW-1185">Reference proteome</keyword>
<sequence>ESPQYSRALLCDYTVNGIENRWALLTRTTPHCGPLTPLSTVPIRVNDVLTVPAPSEPDMAVLVGIDLDQTIADRLFQGVVAPLTDFTVLLDQVTYRLVAKNAAEPFLVTTPASVAGTNLQIHSHTIGIGRVANIPLQISGRLHFYEMRVAP</sequence>
<dbReference type="EMBL" id="LDPR01000043">
    <property type="protein sequence ID" value="KLO33849.1"/>
    <property type="molecule type" value="Genomic_DNA"/>
</dbReference>
<dbReference type="PATRIC" id="fig|29311.18.peg.3743"/>
<dbReference type="Proteomes" id="UP000036334">
    <property type="component" value="Unassembled WGS sequence"/>
</dbReference>
<reference evidence="1 2" key="1">
    <citation type="submission" date="2015-05" db="EMBL/GenBank/DDBJ databases">
        <title>Genome sequence of Mycobacterium haemophilum.</title>
        <authorList>
            <person name="Greninger A.L."/>
            <person name="Cunningham G."/>
            <person name="Miller S."/>
        </authorList>
    </citation>
    <scope>NUCLEOTIDE SEQUENCE [LARGE SCALE GENOMIC DNA]</scope>
    <source>
        <strain evidence="2">UC1</strain>
    </source>
</reference>
<feature type="non-terminal residue" evidence="1">
    <location>
        <position position="1"/>
    </location>
</feature>
<name>A0A0I9UGQ0_9MYCO</name>
<comment type="caution">
    <text evidence="1">The sequence shown here is derived from an EMBL/GenBank/DDBJ whole genome shotgun (WGS) entry which is preliminary data.</text>
</comment>
<evidence type="ECO:0000313" key="2">
    <source>
        <dbReference type="Proteomes" id="UP000036334"/>
    </source>
</evidence>
<protein>
    <submittedName>
        <fullName evidence="1">Transmembrane protein</fullName>
    </submittedName>
</protein>
<accession>A0A0I9UGQ0</accession>
<keyword evidence="1" id="KW-0812">Transmembrane</keyword>
<dbReference type="AlphaFoldDB" id="A0A0I9UGQ0"/>
<proteinExistence type="predicted"/>
<evidence type="ECO:0000313" key="1">
    <source>
        <dbReference type="EMBL" id="KLO33849.1"/>
    </source>
</evidence>